<dbReference type="Proteomes" id="UP001595453">
    <property type="component" value="Unassembled WGS sequence"/>
</dbReference>
<sequence>MSRNLIALCIVSLLSGCQLSEGELAEVRVKSIRNGLLTFGLVPNPSSEESKQEFYCNYNGKTDFGFVNRQHGIRYHAAIRKDADGGLKSCKLTEQADQALTVALKQYQKDIFSFGPL</sequence>
<comment type="caution">
    <text evidence="1">The sequence shown here is derived from an EMBL/GenBank/DDBJ whole genome shotgun (WGS) entry which is preliminary data.</text>
</comment>
<keyword evidence="2" id="KW-1185">Reference proteome</keyword>
<dbReference type="EMBL" id="JBHRSD010000002">
    <property type="protein sequence ID" value="MFC3031352.1"/>
    <property type="molecule type" value="Genomic_DNA"/>
</dbReference>
<name>A0ABV7CFJ0_9GAMM</name>
<proteinExistence type="predicted"/>
<evidence type="ECO:0008006" key="3">
    <source>
        <dbReference type="Google" id="ProtNLM"/>
    </source>
</evidence>
<dbReference type="RefSeq" id="WP_377120496.1">
    <property type="nucleotide sequence ID" value="NZ_JBHRSD010000002.1"/>
</dbReference>
<gene>
    <name evidence="1" type="ORF">ACFOEE_02270</name>
</gene>
<evidence type="ECO:0000313" key="1">
    <source>
        <dbReference type="EMBL" id="MFC3031352.1"/>
    </source>
</evidence>
<accession>A0ABV7CFJ0</accession>
<dbReference type="PROSITE" id="PS51257">
    <property type="entry name" value="PROKAR_LIPOPROTEIN"/>
    <property type="match status" value="1"/>
</dbReference>
<protein>
    <recommendedName>
        <fullName evidence="3">Lipoprotein</fullName>
    </recommendedName>
</protein>
<reference evidence="2" key="1">
    <citation type="journal article" date="2019" name="Int. J. Syst. Evol. Microbiol.">
        <title>The Global Catalogue of Microorganisms (GCM) 10K type strain sequencing project: providing services to taxonomists for standard genome sequencing and annotation.</title>
        <authorList>
            <consortium name="The Broad Institute Genomics Platform"/>
            <consortium name="The Broad Institute Genome Sequencing Center for Infectious Disease"/>
            <person name="Wu L."/>
            <person name="Ma J."/>
        </authorList>
    </citation>
    <scope>NUCLEOTIDE SEQUENCE [LARGE SCALE GENOMIC DNA]</scope>
    <source>
        <strain evidence="2">KCTC 42730</strain>
    </source>
</reference>
<organism evidence="1 2">
    <name type="scientific">Pseudoalteromonas fenneropenaei</name>
    <dbReference type="NCBI Taxonomy" id="1737459"/>
    <lineage>
        <taxon>Bacteria</taxon>
        <taxon>Pseudomonadati</taxon>
        <taxon>Pseudomonadota</taxon>
        <taxon>Gammaproteobacteria</taxon>
        <taxon>Alteromonadales</taxon>
        <taxon>Pseudoalteromonadaceae</taxon>
        <taxon>Pseudoalteromonas</taxon>
    </lineage>
</organism>
<evidence type="ECO:0000313" key="2">
    <source>
        <dbReference type="Proteomes" id="UP001595453"/>
    </source>
</evidence>